<evidence type="ECO:0000256" key="1">
    <source>
        <dbReference type="SAM" id="MobiDB-lite"/>
    </source>
</evidence>
<sequence length="390" mass="40592">MGRGGEGGREERRETEGEQKRSRQTPSTPPIPPAAPLAHSRGAGGAQVLPAPPLPAARPHRPGPGSRRGRGCGAERQRPPARPDLPPSRGAGPPAARRAGGHGPGRARPGPTRPRSRCVAGGGERAAEGPPPRPPQRGALAASPGREEEAEPSIEGAEGSGKGRRSPCRGCRQRRRRAPPRPRSRRGSVRPSVRPSPPPPVCPAEPWRACNAGGEGLRAHVTGHVTHPAAAILQREGERCPRRGPKMARSGARPLLIARPRPLSRRAARGASGRAAIVALDRGRCGRSGAHGRRRRGGREQTPASGAFPLGTHSGSGAAAAGPGGAGEAPPPGAAAAPATGWRWDVTAQSHVQGGGLLQPQPERQSGHGLLEYQQCLPWLCTLTWKLFSF</sequence>
<feature type="compositionally biased region" description="Basic residues" evidence="1">
    <location>
        <begin position="162"/>
        <end position="188"/>
    </location>
</feature>
<reference evidence="3" key="1">
    <citation type="submission" date="2025-08" db="UniProtKB">
        <authorList>
            <consortium name="RefSeq"/>
        </authorList>
    </citation>
    <scope>IDENTIFICATION</scope>
    <source>
        <tissue evidence="3">Muscle</tissue>
    </source>
</reference>
<dbReference type="GeneID" id="120323370"/>
<protein>
    <submittedName>
        <fullName evidence="3">Basic proline-rich protein-like</fullName>
    </submittedName>
</protein>
<dbReference type="InParanoid" id="A0A7R5KN31"/>
<accession>A0A7R5KN31</accession>
<feature type="region of interest" description="Disordered" evidence="1">
    <location>
        <begin position="285"/>
        <end position="338"/>
    </location>
</feature>
<dbReference type="Proteomes" id="UP000504627">
    <property type="component" value="Unplaced"/>
</dbReference>
<proteinExistence type="predicted"/>
<keyword evidence="2" id="KW-1185">Reference proteome</keyword>
<feature type="compositionally biased region" description="Low complexity" evidence="1">
    <location>
        <begin position="87"/>
        <end position="98"/>
    </location>
</feature>
<evidence type="ECO:0000313" key="3">
    <source>
        <dbReference type="RefSeq" id="XP_039237844.1"/>
    </source>
</evidence>
<organism evidence="2 3">
    <name type="scientific">Pipra filicauda</name>
    <name type="common">Wire-tailed manakin</name>
    <dbReference type="NCBI Taxonomy" id="649802"/>
    <lineage>
        <taxon>Eukaryota</taxon>
        <taxon>Metazoa</taxon>
        <taxon>Chordata</taxon>
        <taxon>Craniata</taxon>
        <taxon>Vertebrata</taxon>
        <taxon>Euteleostomi</taxon>
        <taxon>Archelosauria</taxon>
        <taxon>Archosauria</taxon>
        <taxon>Dinosauria</taxon>
        <taxon>Saurischia</taxon>
        <taxon>Theropoda</taxon>
        <taxon>Coelurosauria</taxon>
        <taxon>Aves</taxon>
        <taxon>Neognathae</taxon>
        <taxon>Neoaves</taxon>
        <taxon>Telluraves</taxon>
        <taxon>Australaves</taxon>
        <taxon>Passeriformes</taxon>
        <taxon>Pipridae</taxon>
        <taxon>Pipra</taxon>
    </lineage>
</organism>
<dbReference type="RefSeq" id="XP_039237844.1">
    <property type="nucleotide sequence ID" value="XM_039381910.1"/>
</dbReference>
<feature type="compositionally biased region" description="Basic and acidic residues" evidence="1">
    <location>
        <begin position="1"/>
        <end position="21"/>
    </location>
</feature>
<evidence type="ECO:0000313" key="2">
    <source>
        <dbReference type="Proteomes" id="UP000504627"/>
    </source>
</evidence>
<feature type="region of interest" description="Disordered" evidence="1">
    <location>
        <begin position="1"/>
        <end position="204"/>
    </location>
</feature>
<feature type="compositionally biased region" description="Pro residues" evidence="1">
    <location>
        <begin position="194"/>
        <end position="203"/>
    </location>
</feature>
<gene>
    <name evidence="3" type="primary">LOC120323370</name>
</gene>
<dbReference type="AlphaFoldDB" id="A0A7R5KN31"/>
<name>A0A7R5KN31_9PASS</name>